<evidence type="ECO:0000313" key="2">
    <source>
        <dbReference type="Proteomes" id="UP000238479"/>
    </source>
</evidence>
<dbReference type="EMBL" id="PDCK01000044">
    <property type="protein sequence ID" value="PRQ25334.1"/>
    <property type="molecule type" value="Genomic_DNA"/>
</dbReference>
<name>A0A2P6PTU2_ROSCH</name>
<comment type="caution">
    <text evidence="1">The sequence shown here is derived from an EMBL/GenBank/DDBJ whole genome shotgun (WGS) entry which is preliminary data.</text>
</comment>
<protein>
    <submittedName>
        <fullName evidence="1">Uncharacterized protein</fullName>
    </submittedName>
</protein>
<sequence length="61" mass="6862">MDSKMENGLEMESCLGLQLGGNSQYLKLEICHIASLCEKLGFPAEGFRSLLLVTVLYRPQW</sequence>
<keyword evidence="2" id="KW-1185">Reference proteome</keyword>
<dbReference type="Proteomes" id="UP000238479">
    <property type="component" value="Chromosome 6"/>
</dbReference>
<reference evidence="1 2" key="1">
    <citation type="journal article" date="2018" name="Nat. Genet.">
        <title>The Rosa genome provides new insights in the design of modern roses.</title>
        <authorList>
            <person name="Bendahmane M."/>
        </authorList>
    </citation>
    <scope>NUCLEOTIDE SEQUENCE [LARGE SCALE GENOMIC DNA]</scope>
    <source>
        <strain evidence="2">cv. Old Blush</strain>
    </source>
</reference>
<gene>
    <name evidence="1" type="ORF">RchiOBHm_Chr6g0282561</name>
</gene>
<organism evidence="1 2">
    <name type="scientific">Rosa chinensis</name>
    <name type="common">China rose</name>
    <dbReference type="NCBI Taxonomy" id="74649"/>
    <lineage>
        <taxon>Eukaryota</taxon>
        <taxon>Viridiplantae</taxon>
        <taxon>Streptophyta</taxon>
        <taxon>Embryophyta</taxon>
        <taxon>Tracheophyta</taxon>
        <taxon>Spermatophyta</taxon>
        <taxon>Magnoliopsida</taxon>
        <taxon>eudicotyledons</taxon>
        <taxon>Gunneridae</taxon>
        <taxon>Pentapetalae</taxon>
        <taxon>rosids</taxon>
        <taxon>fabids</taxon>
        <taxon>Rosales</taxon>
        <taxon>Rosaceae</taxon>
        <taxon>Rosoideae</taxon>
        <taxon>Rosoideae incertae sedis</taxon>
        <taxon>Rosa</taxon>
    </lineage>
</organism>
<proteinExistence type="predicted"/>
<accession>A0A2P6PTU2</accession>
<dbReference type="AlphaFoldDB" id="A0A2P6PTU2"/>
<evidence type="ECO:0000313" key="1">
    <source>
        <dbReference type="EMBL" id="PRQ25334.1"/>
    </source>
</evidence>
<dbReference type="Gramene" id="PRQ25334">
    <property type="protein sequence ID" value="PRQ25334"/>
    <property type="gene ID" value="RchiOBHm_Chr6g0282561"/>
</dbReference>